<comment type="caution">
    <text evidence="11">The sequence shown here is derived from an EMBL/GenBank/DDBJ whole genome shotgun (WGS) entry which is preliminary data.</text>
</comment>
<dbReference type="EC" id="4.2.1.75" evidence="3 9"/>
<keyword evidence="12" id="KW-1185">Reference proteome</keyword>
<comment type="pathway">
    <text evidence="1 9">Porphyrin-containing compound metabolism; protoporphyrin-IX biosynthesis; coproporphyrinogen-III from 5-aminolevulinate: step 3/4.</text>
</comment>
<evidence type="ECO:0000256" key="3">
    <source>
        <dbReference type="ARBA" id="ARBA00013109"/>
    </source>
</evidence>
<reference evidence="12" key="1">
    <citation type="journal article" date="2019" name="Int. J. Syst. Evol. Microbiol.">
        <title>The Global Catalogue of Microorganisms (GCM) 10K type strain sequencing project: providing services to taxonomists for standard genome sequencing and annotation.</title>
        <authorList>
            <consortium name="The Broad Institute Genomics Platform"/>
            <consortium name="The Broad Institute Genome Sequencing Center for Infectious Disease"/>
            <person name="Wu L."/>
            <person name="Ma J."/>
        </authorList>
    </citation>
    <scope>NUCLEOTIDE SEQUENCE [LARGE SCALE GENOMIC DNA]</scope>
    <source>
        <strain evidence="12">CCUG 49452</strain>
    </source>
</reference>
<evidence type="ECO:0000256" key="9">
    <source>
        <dbReference type="RuleBase" id="RU366031"/>
    </source>
</evidence>
<dbReference type="CDD" id="cd06578">
    <property type="entry name" value="HemD"/>
    <property type="match status" value="1"/>
</dbReference>
<evidence type="ECO:0000256" key="5">
    <source>
        <dbReference type="ARBA" id="ARBA00023244"/>
    </source>
</evidence>
<dbReference type="PANTHER" id="PTHR38042:SF1">
    <property type="entry name" value="UROPORPHYRINOGEN-III SYNTHASE, CHLOROPLASTIC"/>
    <property type="match status" value="1"/>
</dbReference>
<evidence type="ECO:0000256" key="8">
    <source>
        <dbReference type="ARBA" id="ARBA00048617"/>
    </source>
</evidence>
<gene>
    <name evidence="11" type="ORF">ACFO6X_12880</name>
</gene>
<name>A0ABV9QF22_9BURK</name>
<dbReference type="InterPro" id="IPR003754">
    <property type="entry name" value="4pyrrol_synth_uPrphyn_synth"/>
</dbReference>
<dbReference type="Proteomes" id="UP001596001">
    <property type="component" value="Unassembled WGS sequence"/>
</dbReference>
<dbReference type="RefSeq" id="WP_382433671.1">
    <property type="nucleotide sequence ID" value="NZ_JBHSHJ010000011.1"/>
</dbReference>
<comment type="similarity">
    <text evidence="2 9">Belongs to the uroporphyrinogen-III synthase family.</text>
</comment>
<evidence type="ECO:0000256" key="2">
    <source>
        <dbReference type="ARBA" id="ARBA00008133"/>
    </source>
</evidence>
<evidence type="ECO:0000256" key="7">
    <source>
        <dbReference type="ARBA" id="ARBA00040167"/>
    </source>
</evidence>
<protein>
    <recommendedName>
        <fullName evidence="7 9">Uroporphyrinogen-III synthase</fullName>
        <ecNumber evidence="3 9">4.2.1.75</ecNumber>
    </recommendedName>
</protein>
<proteinExistence type="inferred from homology"/>
<dbReference type="Gene3D" id="3.40.50.10090">
    <property type="match status" value="2"/>
</dbReference>
<comment type="function">
    <text evidence="6 9">Catalyzes cyclization of the linear tetrapyrrole, hydroxymethylbilane, to the macrocyclic uroporphyrinogen III.</text>
</comment>
<keyword evidence="5 9" id="KW-0627">Porphyrin biosynthesis</keyword>
<keyword evidence="4 9" id="KW-0456">Lyase</keyword>
<evidence type="ECO:0000256" key="1">
    <source>
        <dbReference type="ARBA" id="ARBA00004772"/>
    </source>
</evidence>
<evidence type="ECO:0000259" key="10">
    <source>
        <dbReference type="Pfam" id="PF02602"/>
    </source>
</evidence>
<dbReference type="InterPro" id="IPR039793">
    <property type="entry name" value="UROS/Hem4"/>
</dbReference>
<comment type="catalytic activity">
    <reaction evidence="8 9">
        <text>hydroxymethylbilane = uroporphyrinogen III + H2O</text>
        <dbReference type="Rhea" id="RHEA:18965"/>
        <dbReference type="ChEBI" id="CHEBI:15377"/>
        <dbReference type="ChEBI" id="CHEBI:57308"/>
        <dbReference type="ChEBI" id="CHEBI:57845"/>
        <dbReference type="EC" id="4.2.1.75"/>
    </reaction>
</comment>
<dbReference type="PANTHER" id="PTHR38042">
    <property type="entry name" value="UROPORPHYRINOGEN-III SYNTHASE, CHLOROPLASTIC"/>
    <property type="match status" value="1"/>
</dbReference>
<feature type="domain" description="Tetrapyrrole biosynthesis uroporphyrinogen III synthase" evidence="10">
    <location>
        <begin position="16"/>
        <end position="253"/>
    </location>
</feature>
<evidence type="ECO:0000256" key="4">
    <source>
        <dbReference type="ARBA" id="ARBA00023239"/>
    </source>
</evidence>
<dbReference type="EMBL" id="JBHSHJ010000011">
    <property type="protein sequence ID" value="MFC4789874.1"/>
    <property type="molecule type" value="Genomic_DNA"/>
</dbReference>
<evidence type="ECO:0000256" key="6">
    <source>
        <dbReference type="ARBA" id="ARBA00037589"/>
    </source>
</evidence>
<sequence length="270" mass="28928">MPPRIVITRPAHEAAQWVAALQLRGLPAQSLPLIQITAPQDTELVDRLHTARQQLAQYDAVMVVSGQAARYFWTPAAVQTLACLVATGHAPRVWAPGPGTASTLEALGMAPSCIDQPANDAPQFDSEALWQQVHTQIRPGCRVLIVRGSNATASNAPTEGSGRDWLTHQLQQADALVHTVVAYQRTAPHLTPDEKALAVQAAHDGSLWLFSSSQAIAHLQAQLPTQSWQQALALTTHPRIAAAAQAIGFGTVRQCRPALKDVAVSIESMP</sequence>
<accession>A0ABV9QF22</accession>
<dbReference type="GO" id="GO:0004852">
    <property type="term" value="F:uroporphyrinogen-III synthase activity"/>
    <property type="evidence" value="ECO:0007669"/>
    <property type="project" value="UniProtKB-EC"/>
</dbReference>
<dbReference type="Pfam" id="PF02602">
    <property type="entry name" value="HEM4"/>
    <property type="match status" value="1"/>
</dbReference>
<evidence type="ECO:0000313" key="12">
    <source>
        <dbReference type="Proteomes" id="UP001596001"/>
    </source>
</evidence>
<organism evidence="11 12">
    <name type="scientific">Giesbergeria sinuosa</name>
    <dbReference type="NCBI Taxonomy" id="80883"/>
    <lineage>
        <taxon>Bacteria</taxon>
        <taxon>Pseudomonadati</taxon>
        <taxon>Pseudomonadota</taxon>
        <taxon>Betaproteobacteria</taxon>
        <taxon>Burkholderiales</taxon>
        <taxon>Comamonadaceae</taxon>
        <taxon>Giesbergeria</taxon>
    </lineage>
</organism>
<evidence type="ECO:0000313" key="11">
    <source>
        <dbReference type="EMBL" id="MFC4789874.1"/>
    </source>
</evidence>
<dbReference type="InterPro" id="IPR036108">
    <property type="entry name" value="4pyrrol_syn_uPrphyn_synt_sf"/>
</dbReference>
<dbReference type="SUPFAM" id="SSF69618">
    <property type="entry name" value="HemD-like"/>
    <property type="match status" value="1"/>
</dbReference>